<dbReference type="Pfam" id="PF00462">
    <property type="entry name" value="Glutaredoxin"/>
    <property type="match status" value="1"/>
</dbReference>
<dbReference type="EMBL" id="LR881468">
    <property type="protein sequence ID" value="CAD5322759.1"/>
    <property type="molecule type" value="Genomic_DNA"/>
</dbReference>
<dbReference type="InterPro" id="IPR002109">
    <property type="entry name" value="Glutaredoxin"/>
</dbReference>
<organism evidence="2 3">
    <name type="scientific">Arabidopsis thaliana</name>
    <name type="common">Mouse-ear cress</name>
    <dbReference type="NCBI Taxonomy" id="3702"/>
    <lineage>
        <taxon>Eukaryota</taxon>
        <taxon>Viridiplantae</taxon>
        <taxon>Streptophyta</taxon>
        <taxon>Embryophyta</taxon>
        <taxon>Tracheophyta</taxon>
        <taxon>Spermatophyta</taxon>
        <taxon>Magnoliopsida</taxon>
        <taxon>eudicotyledons</taxon>
        <taxon>Gunneridae</taxon>
        <taxon>Pentapetalae</taxon>
        <taxon>rosids</taxon>
        <taxon>malvids</taxon>
        <taxon>Brassicales</taxon>
        <taxon>Brassicaceae</taxon>
        <taxon>Camelineae</taxon>
        <taxon>Arabidopsis</taxon>
    </lineage>
</organism>
<dbReference type="PROSITE" id="PS51354">
    <property type="entry name" value="GLUTAREDOXIN_2"/>
    <property type="match status" value="1"/>
</dbReference>
<sequence>MKMLDGRKKELTCIKFSFDIGFGSSVADMFYRAVVSSSCNLKAEPTLTNSTSLHPRFCLSSFTTSYQRLKVEAMMDMKERMVKKLKLITSLGNLKQAIALHKSNLDHTIFHQIDEKECLTPTTTEVSEDKRLQQNLDELLWAFEEKCVAGGQDSVVFFTTSLRGVRKTFEDCRRVRFLLENHKASFRERDVSMDCEYKEEMWRLLGEQVTPPRLFIKCKYIGGADEVVSLNENEKLKKLLEVFSSAKSRQCEMCENERFLICSKCNGRSRVVAEHETWKRCIECNENGLVKCALCT</sequence>
<evidence type="ECO:0000313" key="2">
    <source>
        <dbReference type="EMBL" id="CAD5322759.1"/>
    </source>
</evidence>
<evidence type="ECO:0000313" key="3">
    <source>
        <dbReference type="Proteomes" id="UP000516314"/>
    </source>
</evidence>
<dbReference type="PANTHER" id="PTHR45669:SF14">
    <property type="entry name" value="EMB|CAB81925.1-RELATED"/>
    <property type="match status" value="1"/>
</dbReference>
<dbReference type="PANTHER" id="PTHR45669">
    <property type="entry name" value="GLUTAREDOXIN DOMAIN-CONTAINING CYSTEINE-RICH PROTEIN CG12206-RELATED"/>
    <property type="match status" value="1"/>
</dbReference>
<evidence type="ECO:0000259" key="1">
    <source>
        <dbReference type="Pfam" id="PF00462"/>
    </source>
</evidence>
<protein>
    <submittedName>
        <fullName evidence="2">(thale cress) hypothetical protein</fullName>
    </submittedName>
</protein>
<feature type="domain" description="Glutaredoxin" evidence="1">
    <location>
        <begin position="155"/>
        <end position="221"/>
    </location>
</feature>
<dbReference type="SUPFAM" id="SSF52833">
    <property type="entry name" value="Thioredoxin-like"/>
    <property type="match status" value="1"/>
</dbReference>
<gene>
    <name evidence="2" type="ORF">AT9943_LOCUS10749</name>
</gene>
<dbReference type="InterPro" id="IPR036249">
    <property type="entry name" value="Thioredoxin-like_sf"/>
</dbReference>
<dbReference type="Pfam" id="PF23733">
    <property type="entry name" value="GRXCR1-2_C"/>
    <property type="match status" value="1"/>
</dbReference>
<accession>A0A7G2EKW6</accession>
<proteinExistence type="predicted"/>
<name>A0A7G2EKW6_ARATH</name>
<dbReference type="AlphaFoldDB" id="A0A7G2EKW6"/>
<dbReference type="CDD" id="cd03031">
    <property type="entry name" value="GRX_GRX_like"/>
    <property type="match status" value="1"/>
</dbReference>
<reference evidence="2 3" key="1">
    <citation type="submission" date="2020-09" db="EMBL/GenBank/DDBJ databases">
        <authorList>
            <person name="Ashkenazy H."/>
        </authorList>
    </citation>
    <scope>NUCLEOTIDE SEQUENCE [LARGE SCALE GENOMIC DNA]</scope>
    <source>
        <strain evidence="3">cv. Cdm-0</strain>
    </source>
</reference>
<dbReference type="Proteomes" id="UP000516314">
    <property type="component" value="Chromosome 3"/>
</dbReference>
<dbReference type="Gene3D" id="3.40.30.10">
    <property type="entry name" value="Glutaredoxin"/>
    <property type="match status" value="1"/>
</dbReference>